<dbReference type="GeneID" id="18817978"/>
<gene>
    <name evidence="1" type="ORF">SERLADRAFT_459828</name>
</gene>
<accession>F8NN91</accession>
<dbReference type="AlphaFoldDB" id="F8NN91"/>
<organism evidence="2">
    <name type="scientific">Serpula lacrymans var. lacrymans (strain S7.9)</name>
    <name type="common">Dry rot fungus</name>
    <dbReference type="NCBI Taxonomy" id="578457"/>
    <lineage>
        <taxon>Eukaryota</taxon>
        <taxon>Fungi</taxon>
        <taxon>Dikarya</taxon>
        <taxon>Basidiomycota</taxon>
        <taxon>Agaricomycotina</taxon>
        <taxon>Agaricomycetes</taxon>
        <taxon>Agaricomycetidae</taxon>
        <taxon>Boletales</taxon>
        <taxon>Coniophorineae</taxon>
        <taxon>Serpulaceae</taxon>
        <taxon>Serpula</taxon>
    </lineage>
</organism>
<feature type="non-terminal residue" evidence="1">
    <location>
        <position position="151"/>
    </location>
</feature>
<dbReference type="Proteomes" id="UP000008064">
    <property type="component" value="Unassembled WGS sequence"/>
</dbReference>
<dbReference type="KEGG" id="sla:SERLADRAFT_459828"/>
<dbReference type="OrthoDB" id="3067611at2759"/>
<name>F8NN91_SERL9</name>
<reference evidence="2" key="1">
    <citation type="journal article" date="2011" name="Science">
        <title>The plant cell wall-decomposing machinery underlies the functional diversity of forest fungi.</title>
        <authorList>
            <person name="Eastwood D.C."/>
            <person name="Floudas D."/>
            <person name="Binder M."/>
            <person name="Majcherczyk A."/>
            <person name="Schneider P."/>
            <person name="Aerts A."/>
            <person name="Asiegbu F.O."/>
            <person name="Baker S.E."/>
            <person name="Barry K."/>
            <person name="Bendiksby M."/>
            <person name="Blumentritt M."/>
            <person name="Coutinho P.M."/>
            <person name="Cullen D."/>
            <person name="de Vries R.P."/>
            <person name="Gathman A."/>
            <person name="Goodell B."/>
            <person name="Henrissat B."/>
            <person name="Ihrmark K."/>
            <person name="Kauserud H."/>
            <person name="Kohler A."/>
            <person name="LaButti K."/>
            <person name="Lapidus A."/>
            <person name="Lavin J.L."/>
            <person name="Lee Y.-H."/>
            <person name="Lindquist E."/>
            <person name="Lilly W."/>
            <person name="Lucas S."/>
            <person name="Morin E."/>
            <person name="Murat C."/>
            <person name="Oguiza J.A."/>
            <person name="Park J."/>
            <person name="Pisabarro A.G."/>
            <person name="Riley R."/>
            <person name="Rosling A."/>
            <person name="Salamov A."/>
            <person name="Schmidt O."/>
            <person name="Schmutz J."/>
            <person name="Skrede I."/>
            <person name="Stenlid J."/>
            <person name="Wiebenga A."/>
            <person name="Xie X."/>
            <person name="Kuees U."/>
            <person name="Hibbett D.S."/>
            <person name="Hoffmeister D."/>
            <person name="Hoegberg N."/>
            <person name="Martin F."/>
            <person name="Grigoriev I.V."/>
            <person name="Watkinson S.C."/>
        </authorList>
    </citation>
    <scope>NUCLEOTIDE SEQUENCE [LARGE SCALE GENOMIC DNA]</scope>
    <source>
        <strain evidence="2">S7.9</strain>
    </source>
</reference>
<dbReference type="RefSeq" id="XP_007315132.1">
    <property type="nucleotide sequence ID" value="XM_007315070.1"/>
</dbReference>
<proteinExistence type="predicted"/>
<protein>
    <submittedName>
        <fullName evidence="1">Uncharacterized protein</fullName>
    </submittedName>
</protein>
<evidence type="ECO:0000313" key="1">
    <source>
        <dbReference type="EMBL" id="EGO27041.1"/>
    </source>
</evidence>
<dbReference type="HOGENOM" id="CLU_1735900_0_0_1"/>
<dbReference type="EMBL" id="GL945431">
    <property type="protein sequence ID" value="EGO27041.1"/>
    <property type="molecule type" value="Genomic_DNA"/>
</dbReference>
<sequence>MSQPNIGLALPHGIKPHHRTFSLPVATLSPDCPFSLTQGKGGYHIPYHEYRGNGSPKEFTSFGIPGDIYIDISEDSYNLYARMEQSAAVPWKLWCGPAPTAIANEPFLNAIVGSDLHRSLIRYPFLKQNRYLWCDGKTINWLTIKAMKSSR</sequence>
<evidence type="ECO:0000313" key="2">
    <source>
        <dbReference type="Proteomes" id="UP000008064"/>
    </source>
</evidence>